<gene>
    <name evidence="2" type="ORF">SAMN05216289_10960</name>
</gene>
<accession>A0A1I4XEZ0</accession>
<feature type="signal peptide" evidence="1">
    <location>
        <begin position="1"/>
        <end position="19"/>
    </location>
</feature>
<dbReference type="Proteomes" id="UP000198575">
    <property type="component" value="Unassembled WGS sequence"/>
</dbReference>
<dbReference type="AlphaFoldDB" id="A0A1I4XEZ0"/>
<dbReference type="Pfam" id="PF11306">
    <property type="entry name" value="DUF3108"/>
    <property type="match status" value="1"/>
</dbReference>
<evidence type="ECO:0008006" key="4">
    <source>
        <dbReference type="Google" id="ProtNLM"/>
    </source>
</evidence>
<name>A0A1I4XEZ0_9GAMM</name>
<evidence type="ECO:0000313" key="2">
    <source>
        <dbReference type="EMBL" id="SFN23849.1"/>
    </source>
</evidence>
<protein>
    <recommendedName>
        <fullName evidence="4">DUF3108 domain-containing protein</fullName>
    </recommendedName>
</protein>
<organism evidence="2 3">
    <name type="scientific">Dokdonella immobilis</name>
    <dbReference type="NCBI Taxonomy" id="578942"/>
    <lineage>
        <taxon>Bacteria</taxon>
        <taxon>Pseudomonadati</taxon>
        <taxon>Pseudomonadota</taxon>
        <taxon>Gammaproteobacteria</taxon>
        <taxon>Lysobacterales</taxon>
        <taxon>Rhodanobacteraceae</taxon>
        <taxon>Dokdonella</taxon>
    </lineage>
</organism>
<evidence type="ECO:0000313" key="3">
    <source>
        <dbReference type="Proteomes" id="UP000198575"/>
    </source>
</evidence>
<feature type="chain" id="PRO_5011705100" description="DUF3108 domain-containing protein" evidence="1">
    <location>
        <begin position="20"/>
        <end position="234"/>
    </location>
</feature>
<reference evidence="2 3" key="1">
    <citation type="submission" date="2016-10" db="EMBL/GenBank/DDBJ databases">
        <authorList>
            <person name="de Groot N.N."/>
        </authorList>
    </citation>
    <scope>NUCLEOTIDE SEQUENCE [LARGE SCALE GENOMIC DNA]</scope>
    <source>
        <strain evidence="2 3">CGMCC 1.7659</strain>
    </source>
</reference>
<proteinExistence type="predicted"/>
<dbReference type="STRING" id="578942.SAMN05216289_10960"/>
<dbReference type="RefSeq" id="WP_139224915.1">
    <property type="nucleotide sequence ID" value="NZ_FOVF01000009.1"/>
</dbReference>
<keyword evidence="1" id="KW-0732">Signal</keyword>
<sequence>MIRITALSLCAMLPAMALAQSPIAPFSAEYQTLRNGKELARTTIKLGENDDSTTTLLTTTEGTSGLAKLAGLDVSEESVVRWVGGRPETIQYDFRQDVAFKNRRRHGEFDWTTGQVHMVDGKSDARYALVPNAVDRHALTLALAADLSRNAEQFDYKVAMKDAIEDVRYTRCGDDVELTVPAGTFSTRCLERVRAKRTSKIWFVENNGWIPVQIEQIESKGDTVTLRLVSVEKG</sequence>
<dbReference type="InterPro" id="IPR021457">
    <property type="entry name" value="DUF3108"/>
</dbReference>
<evidence type="ECO:0000256" key="1">
    <source>
        <dbReference type="SAM" id="SignalP"/>
    </source>
</evidence>
<dbReference type="EMBL" id="FOVF01000009">
    <property type="protein sequence ID" value="SFN23849.1"/>
    <property type="molecule type" value="Genomic_DNA"/>
</dbReference>
<dbReference type="OrthoDB" id="6007799at2"/>
<keyword evidence="3" id="KW-1185">Reference proteome</keyword>